<sequence>MKFRFHTVPCKKKEKENNATLKILNYLWVQGPESVKFSSSLRLCST</sequence>
<protein>
    <submittedName>
        <fullName evidence="1">Uncharacterized protein</fullName>
    </submittedName>
</protein>
<evidence type="ECO:0000313" key="1">
    <source>
        <dbReference type="EMBL" id="JAH77567.1"/>
    </source>
</evidence>
<reference evidence="1" key="1">
    <citation type="submission" date="2014-11" db="EMBL/GenBank/DDBJ databases">
        <authorList>
            <person name="Amaro Gonzalez C."/>
        </authorList>
    </citation>
    <scope>NUCLEOTIDE SEQUENCE</scope>
</reference>
<dbReference type="EMBL" id="GBXM01031010">
    <property type="protein sequence ID" value="JAH77567.1"/>
    <property type="molecule type" value="Transcribed_RNA"/>
</dbReference>
<accession>A0A0E9VHM0</accession>
<dbReference type="AlphaFoldDB" id="A0A0E9VHM0"/>
<name>A0A0E9VHM0_ANGAN</name>
<proteinExistence type="predicted"/>
<organism evidence="1">
    <name type="scientific">Anguilla anguilla</name>
    <name type="common">European freshwater eel</name>
    <name type="synonym">Muraena anguilla</name>
    <dbReference type="NCBI Taxonomy" id="7936"/>
    <lineage>
        <taxon>Eukaryota</taxon>
        <taxon>Metazoa</taxon>
        <taxon>Chordata</taxon>
        <taxon>Craniata</taxon>
        <taxon>Vertebrata</taxon>
        <taxon>Euteleostomi</taxon>
        <taxon>Actinopterygii</taxon>
        <taxon>Neopterygii</taxon>
        <taxon>Teleostei</taxon>
        <taxon>Anguilliformes</taxon>
        <taxon>Anguillidae</taxon>
        <taxon>Anguilla</taxon>
    </lineage>
</organism>
<reference evidence="1" key="2">
    <citation type="journal article" date="2015" name="Fish Shellfish Immunol.">
        <title>Early steps in the European eel (Anguilla anguilla)-Vibrio vulnificus interaction in the gills: Role of the RtxA13 toxin.</title>
        <authorList>
            <person name="Callol A."/>
            <person name="Pajuelo D."/>
            <person name="Ebbesson L."/>
            <person name="Teles M."/>
            <person name="MacKenzie S."/>
            <person name="Amaro C."/>
        </authorList>
    </citation>
    <scope>NUCLEOTIDE SEQUENCE</scope>
</reference>